<gene>
    <name evidence="1" type="ORF">OF365_01810</name>
</gene>
<evidence type="ECO:0000313" key="1">
    <source>
        <dbReference type="EMBL" id="MCV3754101.1"/>
    </source>
</evidence>
<protein>
    <submittedName>
        <fullName evidence="1">Uncharacterized protein</fullName>
    </submittedName>
</protein>
<organism evidence="1 2">
    <name type="scientific">Ureaplasma zalophigenitalium</name>
    <dbReference type="NCBI Taxonomy" id="907723"/>
    <lineage>
        <taxon>Bacteria</taxon>
        <taxon>Bacillati</taxon>
        <taxon>Mycoplasmatota</taxon>
        <taxon>Mycoplasmoidales</taxon>
        <taxon>Mycoplasmoidaceae</taxon>
        <taxon>Ureaplasma</taxon>
    </lineage>
</organism>
<reference evidence="1 2" key="1">
    <citation type="journal article" date="2020" name="Int. J. Syst. Evol. Microbiol.">
        <title>Ureaplasma miroungigenitalium sp. nov. isolated from northern elephant seals (Mirounga angustirostris) and Ureaplasma zalophigenitalium sp. nov. isolated from California sea lions (Zalophus californianus).</title>
        <authorList>
            <person name="Volokhov D.V."/>
            <person name="Gulland F.M."/>
            <person name="Gao Y."/>
            <person name="Chizhikov V.E."/>
        </authorList>
    </citation>
    <scope>NUCLEOTIDE SEQUENCE [LARGE SCALE GENOMIC DNA]</scope>
    <source>
        <strain evidence="1 2">CSL7644-GEN</strain>
    </source>
</reference>
<proteinExistence type="predicted"/>
<keyword evidence="2" id="KW-1185">Reference proteome</keyword>
<evidence type="ECO:0000313" key="2">
    <source>
        <dbReference type="Proteomes" id="UP001207252"/>
    </source>
</evidence>
<accession>A0ABT3BPD0</accession>
<dbReference type="RefSeq" id="WP_263817905.1">
    <property type="nucleotide sequence ID" value="NZ_JAOXHJ010000003.1"/>
</dbReference>
<comment type="caution">
    <text evidence="1">The sequence shown here is derived from an EMBL/GenBank/DDBJ whole genome shotgun (WGS) entry which is preliminary data.</text>
</comment>
<name>A0ABT3BPD0_9BACT</name>
<dbReference type="Proteomes" id="UP001207252">
    <property type="component" value="Unassembled WGS sequence"/>
</dbReference>
<sequence>MAKQYRKIIINTYEESYTYPHEVLVYVNLHFEDTWMPLKDKNTSCLSCGTYKLVLKNNKELFFHLQYGLVYLWQDTIYIHTKTKPIFYIARKKQAIASKQKQFHESDYTQFKNLLNQPTSFLDDNNYLNNHFLIWDKYVEMMNQRLYLIVDEE</sequence>
<dbReference type="EMBL" id="JAOXHJ010000003">
    <property type="protein sequence ID" value="MCV3754101.1"/>
    <property type="molecule type" value="Genomic_DNA"/>
</dbReference>